<dbReference type="EMBL" id="AE008384">
    <property type="protein sequence ID" value="AAM32673.1"/>
    <property type="molecule type" value="Genomic_DNA"/>
</dbReference>
<name>Q8PSU9_METMA</name>
<dbReference type="RefSeq" id="WP_011034878.1">
    <property type="nucleotide sequence ID" value="NC_003901.1"/>
</dbReference>
<dbReference type="Proteomes" id="UP000000595">
    <property type="component" value="Chromosome"/>
</dbReference>
<dbReference type="KEGG" id="mma:MM_2977"/>
<dbReference type="InterPro" id="IPR048474">
    <property type="entry name" value="M1E1E6-like_sf"/>
</dbReference>
<protein>
    <submittedName>
        <fullName evidence="1">Uncharacterized protein</fullName>
    </submittedName>
</protein>
<dbReference type="AlphaFoldDB" id="Q8PSU9"/>
<reference evidence="1 2" key="1">
    <citation type="journal article" date="2002" name="J. Mol. Microbiol. Biotechnol.">
        <title>The genome of Methanosarcina mazei: evidence for lateral gene transfer between Bacteria and Archaea.</title>
        <authorList>
            <person name="Deppenmeier U."/>
            <person name="Johann A."/>
            <person name="Hartsch T."/>
            <person name="Merkl R."/>
            <person name="Schmitz R.A."/>
            <person name="Martinez-Arias R."/>
            <person name="Henne A."/>
            <person name="Wiezer A."/>
            <person name="Baumer S."/>
            <person name="Jacobi C."/>
            <person name="Bruggemann H."/>
            <person name="Lienard T."/>
            <person name="Christmann A."/>
            <person name="Bomeke M."/>
            <person name="Steckel S."/>
            <person name="Bhattacharyya A."/>
            <person name="Lykidis A."/>
            <person name="Overbeek R."/>
            <person name="Klenk H.P."/>
            <person name="Gunsalus R.P."/>
            <person name="Fritz H.J."/>
            <person name="Gottschalk G."/>
        </authorList>
    </citation>
    <scope>NUCLEOTIDE SEQUENCE [LARGE SCALE GENOMIC DNA]</scope>
    <source>
        <strain evidence="2">ATCC BAA-159 / DSM 3647 / Goe1 / Go1 / JCM 11833 / OCM 88</strain>
    </source>
</reference>
<accession>Q8PSU9</accession>
<dbReference type="PATRIC" id="fig|192952.21.peg.3457"/>
<dbReference type="HOGENOM" id="CLU_603591_0_0_2"/>
<dbReference type="GeneID" id="25392718"/>
<dbReference type="eggNOG" id="arCOG11981">
    <property type="taxonomic scope" value="Archaea"/>
</dbReference>
<evidence type="ECO:0000313" key="2">
    <source>
        <dbReference type="Proteomes" id="UP000000595"/>
    </source>
</evidence>
<gene>
    <name evidence="1" type="ordered locus">MM_2977</name>
</gene>
<organism evidence="1 2">
    <name type="scientific">Methanosarcina mazei (strain ATCC BAA-159 / DSM 3647 / Goe1 / Go1 / JCM 11833 / OCM 88)</name>
    <name type="common">Methanosarcina frisia</name>
    <dbReference type="NCBI Taxonomy" id="192952"/>
    <lineage>
        <taxon>Archaea</taxon>
        <taxon>Methanobacteriati</taxon>
        <taxon>Methanobacteriota</taxon>
        <taxon>Stenosarchaea group</taxon>
        <taxon>Methanomicrobia</taxon>
        <taxon>Methanosarcinales</taxon>
        <taxon>Methanosarcinaceae</taxon>
        <taxon>Methanosarcina</taxon>
    </lineage>
</organism>
<proteinExistence type="predicted"/>
<sequence>MGIELNTSESELRNKIDRLMNDIKLSLAKYHIDNEVKKQIDEMGDYAHELHMSLQNRDCKPKHHAYMKKNREMEEDDPQFYKHVHPVEDLLKYIDDPHANDEPQDQTIGEEFDFRVYSNSWGHEDNYRFKRTDDGWDVKFFSIGGSCDKKGYPFLYENFNHDSIQYPRDFDGWLEWLWDQAASKGLSKDEVQTALQELADWVSSTEKNVPSSIVWDGYCETPIKENKSFKTVVITFLDILGWKGVYCRKTDAVATLKKLIEETHSQAAIYRGSVEFNSEAVEVRSISDTIVLFTPCLKKDALKAIDIHGMLCKWIIPRSIELEIPIRGVISFGEFDTVDNIFVGKAVDEAATWHELADWIGVHLTPSAEYIFQNKTSECWVTYSPPIKALQGFDFQCVNWTIDWEAREKEIECIKAKFCRLGPIIPEIAGKFANTLKFVEDIKPKSLPDEPKC</sequence>
<dbReference type="Gene3D" id="3.30.2210.10">
    <property type="entry name" value="Integron cassette protein superfamily"/>
    <property type="match status" value="1"/>
</dbReference>
<evidence type="ECO:0000313" key="1">
    <source>
        <dbReference type="EMBL" id="AAM32673.1"/>
    </source>
</evidence>